<protein>
    <submittedName>
        <fullName evidence="8">NAC transcription factor 065</fullName>
    </submittedName>
</protein>
<comment type="subcellular location">
    <subcellularLocation>
        <location evidence="1">Nucleus</location>
    </subcellularLocation>
</comment>
<feature type="compositionally biased region" description="Low complexity" evidence="6">
    <location>
        <begin position="403"/>
        <end position="418"/>
    </location>
</feature>
<evidence type="ECO:0000256" key="2">
    <source>
        <dbReference type="ARBA" id="ARBA00023015"/>
    </source>
</evidence>
<dbReference type="GO" id="GO:0006355">
    <property type="term" value="P:regulation of DNA-templated transcription"/>
    <property type="evidence" value="ECO:0007669"/>
    <property type="project" value="InterPro"/>
</dbReference>
<dbReference type="RefSeq" id="XP_012083071.1">
    <property type="nucleotide sequence ID" value="XM_012227681.3"/>
</dbReference>
<accession>R4NEW9</accession>
<dbReference type="InterPro" id="IPR003441">
    <property type="entry name" value="NAC-dom"/>
</dbReference>
<evidence type="ECO:0000256" key="4">
    <source>
        <dbReference type="ARBA" id="ARBA00023163"/>
    </source>
</evidence>
<dbReference type="Pfam" id="PF02365">
    <property type="entry name" value="NAM"/>
    <property type="match status" value="1"/>
</dbReference>
<keyword evidence="5" id="KW-0539">Nucleus</keyword>
<organism evidence="8">
    <name type="scientific">Jatropha curcas</name>
    <name type="common">Barbados nut</name>
    <dbReference type="NCBI Taxonomy" id="180498"/>
    <lineage>
        <taxon>Eukaryota</taxon>
        <taxon>Viridiplantae</taxon>
        <taxon>Streptophyta</taxon>
        <taxon>Embryophyta</taxon>
        <taxon>Tracheophyta</taxon>
        <taxon>Spermatophyta</taxon>
        <taxon>Magnoliopsida</taxon>
        <taxon>eudicotyledons</taxon>
        <taxon>Gunneridae</taxon>
        <taxon>Pentapetalae</taxon>
        <taxon>rosids</taxon>
        <taxon>fabids</taxon>
        <taxon>Malpighiales</taxon>
        <taxon>Euphorbiaceae</taxon>
        <taxon>Crotonoideae</taxon>
        <taxon>Jatropheae</taxon>
        <taxon>Jatropha</taxon>
    </lineage>
</organism>
<keyword evidence="4" id="KW-0804">Transcription</keyword>
<feature type="region of interest" description="Disordered" evidence="6">
    <location>
        <begin position="394"/>
        <end position="438"/>
    </location>
</feature>
<dbReference type="PROSITE" id="PS51005">
    <property type="entry name" value="NAC"/>
    <property type="match status" value="1"/>
</dbReference>
<evidence type="ECO:0000256" key="3">
    <source>
        <dbReference type="ARBA" id="ARBA00023125"/>
    </source>
</evidence>
<evidence type="ECO:0000313" key="8">
    <source>
        <dbReference type="EMBL" id="AGL39721.1"/>
    </source>
</evidence>
<feature type="region of interest" description="Disordered" evidence="6">
    <location>
        <begin position="169"/>
        <end position="197"/>
    </location>
</feature>
<reference evidence="8" key="1">
    <citation type="journal article" date="2015" name="PLoS ONE">
        <title>Genome-Wide Analysis of the NAC Gene Family in Physic Nut (Jatropha curcas L.).</title>
        <authorList>
            <person name="Wu Z."/>
            <person name="Xu X."/>
            <person name="Xiong W."/>
            <person name="Wu P."/>
            <person name="Chen Y."/>
            <person name="Li M."/>
            <person name="Wu G."/>
            <person name="Jiang H."/>
        </authorList>
    </citation>
    <scope>NUCLEOTIDE SEQUENCE</scope>
</reference>
<dbReference type="GeneID" id="105642750"/>
<keyword evidence="3" id="KW-0238">DNA-binding</keyword>
<dbReference type="SUPFAM" id="SSF101941">
    <property type="entry name" value="NAC domain"/>
    <property type="match status" value="1"/>
</dbReference>
<name>R4NEW9_JATCU</name>
<dbReference type="GO" id="GO:0005634">
    <property type="term" value="C:nucleus"/>
    <property type="evidence" value="ECO:0007669"/>
    <property type="project" value="UniProtKB-SubCell"/>
</dbReference>
<dbReference type="Gene3D" id="2.170.150.80">
    <property type="entry name" value="NAC domain"/>
    <property type="match status" value="1"/>
</dbReference>
<sequence>MTNNSYSAMANSPPLFAQNLPVGWRFGPTDQELVAHYLKRKRRGDPIDGSDIVEVIKFCNYNPWDLPGLSKCKSTDKEWFFFFYLREYHNNSGQAKRRAGNGYWKITGDPRSVTPEESDEEIGTKRTLVFHNPEATCWVMHEYEYTAELDSPVKGNYVLCKLKEKPNKKKKAVKRSKKVEPSCQKSRAKKKARKGESDCNMASVSASAFKRSKEIMANSTYVEGEPSISNHMISGLGNQNSKKMAAIATYEKDGSSNPKALGFDNESQCEMISISTCNKGETSSIIASSLRNQNFSEMTDVSSHNRGETRCLTASSLENYNPNENTATSSYKNCKQSCPTASGLENQNSNEITNESSYFANQNANEMTNESFYFANEMTNKSFYDIGKPSNLDPLDFEKQNPSKSTGTSSSTEGVWSSLLKSPDFDNQNQSEKTDLSPLKYDRSSYIASNVGETTFQEAQSQYKGTDVPTPNYQNSMLTSNSQEAMLQNQYDITEKPILEDNFTWMASDGREAKFPEINPQLLDELIAYYELQDSLNSASEQPIHTKES</sequence>
<dbReference type="PANTHER" id="PTHR31989">
    <property type="entry name" value="NAC DOMAIN-CONTAINING PROTEIN 82-RELATED"/>
    <property type="match status" value="1"/>
</dbReference>
<proteinExistence type="predicted"/>
<evidence type="ECO:0000256" key="5">
    <source>
        <dbReference type="ARBA" id="ARBA00023242"/>
    </source>
</evidence>
<dbReference type="KEGG" id="jcu:105642750"/>
<dbReference type="InterPro" id="IPR036093">
    <property type="entry name" value="NAC_dom_sf"/>
</dbReference>
<dbReference type="GO" id="GO:0003677">
    <property type="term" value="F:DNA binding"/>
    <property type="evidence" value="ECO:0007669"/>
    <property type="project" value="UniProtKB-KW"/>
</dbReference>
<evidence type="ECO:0000256" key="6">
    <source>
        <dbReference type="SAM" id="MobiDB-lite"/>
    </source>
</evidence>
<dbReference type="AlphaFoldDB" id="R4NEW9"/>
<feature type="domain" description="NAC" evidence="7">
    <location>
        <begin position="20"/>
        <end position="165"/>
    </location>
</feature>
<evidence type="ECO:0000256" key="1">
    <source>
        <dbReference type="ARBA" id="ARBA00004123"/>
    </source>
</evidence>
<dbReference type="OrthoDB" id="851233at2759"/>
<dbReference type="EMBL" id="KC775343">
    <property type="protein sequence ID" value="AGL39721.1"/>
    <property type="molecule type" value="Genomic_DNA"/>
</dbReference>
<evidence type="ECO:0000259" key="7">
    <source>
        <dbReference type="PROSITE" id="PS51005"/>
    </source>
</evidence>
<keyword evidence="2" id="KW-0805">Transcription regulation</keyword>